<dbReference type="Proteomes" id="UP001189429">
    <property type="component" value="Unassembled WGS sequence"/>
</dbReference>
<comment type="caution">
    <text evidence="1">The sequence shown here is derived from an EMBL/GenBank/DDBJ whole genome shotgun (WGS) entry which is preliminary data.</text>
</comment>
<name>A0ABN9YH04_9DINO</name>
<dbReference type="EMBL" id="CAUYUJ010022704">
    <property type="protein sequence ID" value="CAK0912149.1"/>
    <property type="molecule type" value="Genomic_DNA"/>
</dbReference>
<evidence type="ECO:0000313" key="1">
    <source>
        <dbReference type="EMBL" id="CAK0912149.1"/>
    </source>
</evidence>
<gene>
    <name evidence="1" type="ORF">PCOR1329_LOCUS85767</name>
</gene>
<proteinExistence type="predicted"/>
<evidence type="ECO:0000313" key="2">
    <source>
        <dbReference type="Proteomes" id="UP001189429"/>
    </source>
</evidence>
<organism evidence="1 2">
    <name type="scientific">Prorocentrum cordatum</name>
    <dbReference type="NCBI Taxonomy" id="2364126"/>
    <lineage>
        <taxon>Eukaryota</taxon>
        <taxon>Sar</taxon>
        <taxon>Alveolata</taxon>
        <taxon>Dinophyceae</taxon>
        <taxon>Prorocentrales</taxon>
        <taxon>Prorocentraceae</taxon>
        <taxon>Prorocentrum</taxon>
    </lineage>
</organism>
<feature type="non-terminal residue" evidence="1">
    <location>
        <position position="213"/>
    </location>
</feature>
<protein>
    <submittedName>
        <fullName evidence="1">Uncharacterized protein</fullName>
    </submittedName>
</protein>
<keyword evidence="2" id="KW-1185">Reference proteome</keyword>
<sequence>MDDSDDEEDGPGGDCVKKLINHVKGDHSVVERLENRLDICENWITWAGYSDADMRRPDGELAYASIEDLLVRVMPEISQPFRDNRKDFDKVNELEAFYLAIGENEDNFSKGTLVNCVVQRDDEYDDKKPDKPADGKTLKVHVEVNPSEVRGSFPKMYREGDDKAGYIAGCERKFDVKGHVRARVVMMLVGDGDGMRPWSVSLSVNKTDKTWEQ</sequence>
<reference evidence="1" key="1">
    <citation type="submission" date="2023-10" db="EMBL/GenBank/DDBJ databases">
        <authorList>
            <person name="Chen Y."/>
            <person name="Shah S."/>
            <person name="Dougan E. K."/>
            <person name="Thang M."/>
            <person name="Chan C."/>
        </authorList>
    </citation>
    <scope>NUCLEOTIDE SEQUENCE [LARGE SCALE GENOMIC DNA]</scope>
</reference>
<accession>A0ABN9YH04</accession>